<organism evidence="1 2">
    <name type="scientific">Romboutsia timonensis</name>
    <dbReference type="NCBI Taxonomy" id="1776391"/>
    <lineage>
        <taxon>Bacteria</taxon>
        <taxon>Bacillati</taxon>
        <taxon>Bacillota</taxon>
        <taxon>Clostridia</taxon>
        <taxon>Peptostreptococcales</taxon>
        <taxon>Peptostreptococcaceae</taxon>
        <taxon>Romboutsia</taxon>
    </lineage>
</organism>
<gene>
    <name evidence="1" type="ORF">K8V90_10065</name>
</gene>
<dbReference type="EMBL" id="DYUB01000314">
    <property type="protein sequence ID" value="HJG97436.1"/>
    <property type="molecule type" value="Genomic_DNA"/>
</dbReference>
<evidence type="ECO:0000313" key="2">
    <source>
        <dbReference type="Proteomes" id="UP000776700"/>
    </source>
</evidence>
<evidence type="ECO:0000313" key="1">
    <source>
        <dbReference type="EMBL" id="HJG97436.1"/>
    </source>
</evidence>
<comment type="caution">
    <text evidence="1">The sequence shown here is derived from an EMBL/GenBank/DDBJ whole genome shotgun (WGS) entry which is preliminary data.</text>
</comment>
<sequence>MKKYKIGKVFIYLIKKRKNNFKVFTYETNYVKKAISFQALRFSFIVGISK</sequence>
<dbReference type="AlphaFoldDB" id="A0A921T061"/>
<protein>
    <submittedName>
        <fullName evidence="1">Uncharacterized protein</fullName>
    </submittedName>
</protein>
<reference evidence="1" key="2">
    <citation type="submission" date="2021-09" db="EMBL/GenBank/DDBJ databases">
        <authorList>
            <person name="Gilroy R."/>
        </authorList>
    </citation>
    <scope>NUCLEOTIDE SEQUENCE</scope>
    <source>
        <strain evidence="1">1277</strain>
    </source>
</reference>
<dbReference type="Proteomes" id="UP000776700">
    <property type="component" value="Unassembled WGS sequence"/>
</dbReference>
<accession>A0A921T061</accession>
<name>A0A921T061_9FIRM</name>
<proteinExistence type="predicted"/>
<reference evidence="1" key="1">
    <citation type="journal article" date="2021" name="PeerJ">
        <title>Extensive microbial diversity within the chicken gut microbiome revealed by metagenomics and culture.</title>
        <authorList>
            <person name="Gilroy R."/>
            <person name="Ravi A."/>
            <person name="Getino M."/>
            <person name="Pursley I."/>
            <person name="Horton D.L."/>
            <person name="Alikhan N.F."/>
            <person name="Baker D."/>
            <person name="Gharbi K."/>
            <person name="Hall N."/>
            <person name="Watson M."/>
            <person name="Adriaenssens E.M."/>
            <person name="Foster-Nyarko E."/>
            <person name="Jarju S."/>
            <person name="Secka A."/>
            <person name="Antonio M."/>
            <person name="Oren A."/>
            <person name="Chaudhuri R.R."/>
            <person name="La Ragione R."/>
            <person name="Hildebrand F."/>
            <person name="Pallen M.J."/>
        </authorList>
    </citation>
    <scope>NUCLEOTIDE SEQUENCE</scope>
    <source>
        <strain evidence="1">1277</strain>
    </source>
</reference>